<dbReference type="SUPFAM" id="SSF46894">
    <property type="entry name" value="C-terminal effector domain of the bipartite response regulators"/>
    <property type="match status" value="1"/>
</dbReference>
<dbReference type="InterPro" id="IPR039420">
    <property type="entry name" value="WalR-like"/>
</dbReference>
<dbReference type="Proteomes" id="UP000234328">
    <property type="component" value="Unassembled WGS sequence"/>
</dbReference>
<dbReference type="Pfam" id="PF00196">
    <property type="entry name" value="GerE"/>
    <property type="match status" value="1"/>
</dbReference>
<dbReference type="CDD" id="cd06170">
    <property type="entry name" value="LuxR_C_like"/>
    <property type="match status" value="1"/>
</dbReference>
<dbReference type="EMBL" id="PDNV01000013">
    <property type="protein sequence ID" value="PLC52475.1"/>
    <property type="molecule type" value="Genomic_DNA"/>
</dbReference>
<dbReference type="GO" id="GO:0006355">
    <property type="term" value="P:regulation of DNA-templated transcription"/>
    <property type="evidence" value="ECO:0007669"/>
    <property type="project" value="InterPro"/>
</dbReference>
<dbReference type="OrthoDB" id="8874570at2"/>
<evidence type="ECO:0000313" key="3">
    <source>
        <dbReference type="EMBL" id="PLC52475.1"/>
    </source>
</evidence>
<gene>
    <name evidence="3" type="ORF">CR155_18430</name>
</gene>
<comment type="caution">
    <text evidence="3">The sequence shown here is derived from an EMBL/GenBank/DDBJ whole genome shotgun (WGS) entry which is preliminary data.</text>
</comment>
<accession>A0A2N4UBT1</accession>
<dbReference type="PANTHER" id="PTHR43214">
    <property type="entry name" value="TWO-COMPONENT RESPONSE REGULATOR"/>
    <property type="match status" value="1"/>
</dbReference>
<dbReference type="PRINTS" id="PR00038">
    <property type="entry name" value="HTHLUXR"/>
</dbReference>
<protein>
    <recommendedName>
        <fullName evidence="2">HTH luxR-type domain-containing protein</fullName>
    </recommendedName>
</protein>
<proteinExistence type="predicted"/>
<dbReference type="AlphaFoldDB" id="A0A2N4UBT1"/>
<dbReference type="GO" id="GO:0003677">
    <property type="term" value="F:DNA binding"/>
    <property type="evidence" value="ECO:0007669"/>
    <property type="project" value="UniProtKB-KW"/>
</dbReference>
<dbReference type="InterPro" id="IPR016032">
    <property type="entry name" value="Sig_transdc_resp-reg_C-effctor"/>
</dbReference>
<organism evidence="3 4">
    <name type="scientific">Pollutimonas nitritireducens</name>
    <dbReference type="NCBI Taxonomy" id="2045209"/>
    <lineage>
        <taxon>Bacteria</taxon>
        <taxon>Pseudomonadati</taxon>
        <taxon>Pseudomonadota</taxon>
        <taxon>Betaproteobacteria</taxon>
        <taxon>Burkholderiales</taxon>
        <taxon>Alcaligenaceae</taxon>
        <taxon>Pollutimonas</taxon>
    </lineage>
</organism>
<name>A0A2N4UBT1_9BURK</name>
<dbReference type="RefSeq" id="WP_102071494.1">
    <property type="nucleotide sequence ID" value="NZ_PDNV01000013.1"/>
</dbReference>
<sequence length="267" mass="28510">MVKIIVLERNVMLRTGIVQLLSHVLLDSMIEGLGYVALDQPPDESRQGGLVFLSIPSPERRDSLILASERAFAPKGIILMLDGEPAPSFMHGLSPIVVGFVDKAVAPETFLARIRAVLAGCKAAPWLLDPAPLATAVAVSLPARPPSRLQAPARVYSSESSPDVISIDPTPDVPDCLPAAARDESSLLGLTPRQYEVLVLLARGDALKTIARRLNITVATTKAHTEGLYQRLDVHNRNAAVYVARSRGAGLGWTPPQGSLELGQPGD</sequence>
<evidence type="ECO:0000259" key="2">
    <source>
        <dbReference type="PROSITE" id="PS50043"/>
    </source>
</evidence>
<evidence type="ECO:0000313" key="4">
    <source>
        <dbReference type="Proteomes" id="UP000234328"/>
    </source>
</evidence>
<dbReference type="Gene3D" id="1.10.10.10">
    <property type="entry name" value="Winged helix-like DNA-binding domain superfamily/Winged helix DNA-binding domain"/>
    <property type="match status" value="1"/>
</dbReference>
<dbReference type="SMART" id="SM00421">
    <property type="entry name" value="HTH_LUXR"/>
    <property type="match status" value="1"/>
</dbReference>
<keyword evidence="1" id="KW-0238">DNA-binding</keyword>
<evidence type="ECO:0000256" key="1">
    <source>
        <dbReference type="ARBA" id="ARBA00023125"/>
    </source>
</evidence>
<feature type="domain" description="HTH luxR-type" evidence="2">
    <location>
        <begin position="183"/>
        <end position="248"/>
    </location>
</feature>
<reference evidence="3 4" key="1">
    <citation type="submission" date="2017-10" db="EMBL/GenBank/DDBJ databases">
        <title>Two draft genome sequences of Pusillimonas sp. strains isolated from a nitrate- and radionuclide-contaminated groundwater in Russia.</title>
        <authorList>
            <person name="Grouzdev D.S."/>
            <person name="Tourova T.P."/>
            <person name="Goeva M.A."/>
            <person name="Babich T.L."/>
            <person name="Sokolova D.S."/>
            <person name="Abdullin R."/>
            <person name="Poltaraus A.B."/>
            <person name="Toshchakov S.V."/>
            <person name="Nazina T.N."/>
        </authorList>
    </citation>
    <scope>NUCLEOTIDE SEQUENCE [LARGE SCALE GENOMIC DNA]</scope>
    <source>
        <strain evidence="3 4">JR1/69-2-13</strain>
    </source>
</reference>
<dbReference type="PROSITE" id="PS50043">
    <property type="entry name" value="HTH_LUXR_2"/>
    <property type="match status" value="1"/>
</dbReference>
<keyword evidence="4" id="KW-1185">Reference proteome</keyword>
<dbReference type="InterPro" id="IPR000792">
    <property type="entry name" value="Tscrpt_reg_LuxR_C"/>
</dbReference>
<dbReference type="InterPro" id="IPR036388">
    <property type="entry name" value="WH-like_DNA-bd_sf"/>
</dbReference>